<keyword evidence="3" id="KW-1185">Reference proteome</keyword>
<dbReference type="EMBL" id="JAMQKC010000019">
    <property type="protein sequence ID" value="MDC3418097.1"/>
    <property type="molecule type" value="Genomic_DNA"/>
</dbReference>
<feature type="region of interest" description="Disordered" evidence="1">
    <location>
        <begin position="1"/>
        <end position="20"/>
    </location>
</feature>
<comment type="caution">
    <text evidence="2">The sequence shown here is derived from an EMBL/GenBank/DDBJ whole genome shotgun (WGS) entry which is preliminary data.</text>
</comment>
<protein>
    <submittedName>
        <fullName evidence="2">Uncharacterized protein</fullName>
    </submittedName>
</protein>
<organism evidence="2 3">
    <name type="scientific">Aquibacillus salsiterrae</name>
    <dbReference type="NCBI Taxonomy" id="2950439"/>
    <lineage>
        <taxon>Bacteria</taxon>
        <taxon>Bacillati</taxon>
        <taxon>Bacillota</taxon>
        <taxon>Bacilli</taxon>
        <taxon>Bacillales</taxon>
        <taxon>Bacillaceae</taxon>
        <taxon>Aquibacillus</taxon>
    </lineage>
</organism>
<dbReference type="Proteomes" id="UP001145069">
    <property type="component" value="Unassembled WGS sequence"/>
</dbReference>
<accession>A0A9X3WDZ0</accession>
<dbReference type="AlphaFoldDB" id="A0A9X3WDZ0"/>
<gene>
    <name evidence="2" type="ORF">NC799_14490</name>
</gene>
<feature type="compositionally biased region" description="Polar residues" evidence="1">
    <location>
        <begin position="1"/>
        <end position="15"/>
    </location>
</feature>
<evidence type="ECO:0000313" key="3">
    <source>
        <dbReference type="Proteomes" id="UP001145069"/>
    </source>
</evidence>
<dbReference type="RefSeq" id="WP_272447160.1">
    <property type="nucleotide sequence ID" value="NZ_JAMQKC010000019.1"/>
</dbReference>
<sequence length="82" mass="9422">MQKTIVNQINNSTTGKLDDENNEEINQNTEVVDSNITNEDFLQAVKQLKPDFQLSDSIIGELKLQQLKVNQGFYIVWTEYST</sequence>
<evidence type="ECO:0000256" key="1">
    <source>
        <dbReference type="SAM" id="MobiDB-lite"/>
    </source>
</evidence>
<evidence type="ECO:0000313" key="2">
    <source>
        <dbReference type="EMBL" id="MDC3418097.1"/>
    </source>
</evidence>
<name>A0A9X3WDZ0_9BACI</name>
<proteinExistence type="predicted"/>
<reference evidence="2" key="1">
    <citation type="submission" date="2022-06" db="EMBL/GenBank/DDBJ databases">
        <title>Aquibacillus sp. a new bacterium isolated from soil saline samples.</title>
        <authorList>
            <person name="Galisteo C."/>
            <person name="De La Haba R."/>
            <person name="Sanchez-Porro C."/>
            <person name="Ventosa A."/>
        </authorList>
    </citation>
    <scope>NUCLEOTIDE SEQUENCE</scope>
    <source>
        <strain evidence="2">3ASR75-54</strain>
    </source>
</reference>